<evidence type="ECO:0000256" key="1">
    <source>
        <dbReference type="ARBA" id="ARBA00003416"/>
    </source>
</evidence>
<sequence>MGLSEILGIVIVVLLIIIIILQITGRRKSDIDEVKALLKHAAREQRNSVQDQIASGTTEQFNRFGVIQESIQTTLAINREDMDRKLSDFQRQTEKQLTAIQRAGAESNERIGQTVLSALKTSREEQNNQLHTFGEQVSGRLCSIQNSNTESLEKINTTFDSRIKELQESNEKRLTQIQGVVDEKLQKTLETRLAQSFELVSKQLESVGQGLGEMKALAADAKSLKNALTNVKERGIYGEVRLEKLLSDILAPNQYERNVEIANGRFVEFAIKLPGNGDTALLLPVDSKFPIEDYNRLLDAEDKQAIDEARRSLTAKIRTFAKDIHDKYIAPPKTTDFALMFLPTEGLYAEVIQNAVLFEELRDKYKITAVGATTLSAFLGSLQMGFKTLAIEQRSQEVWDTLRAVKSEFIKFGDILDKAHKQIQTADNTLSEIVGRRTRAINRTLRGVEELAEDGACSLKALEESADES</sequence>
<dbReference type="AlphaFoldDB" id="A0A3A9AVG1"/>
<keyword evidence="3" id="KW-0175">Coiled coil</keyword>
<organism evidence="6 7">
    <name type="scientific">Parablautia intestinalis</name>
    <dbReference type="NCBI Taxonomy" id="2320100"/>
    <lineage>
        <taxon>Bacteria</taxon>
        <taxon>Bacillati</taxon>
        <taxon>Bacillota</taxon>
        <taxon>Clostridia</taxon>
        <taxon>Lachnospirales</taxon>
        <taxon>Lachnospiraceae</taxon>
        <taxon>Parablautia</taxon>
    </lineage>
</organism>
<keyword evidence="5" id="KW-0472">Membrane</keyword>
<keyword evidence="4" id="KW-0233">DNA recombination</keyword>
<evidence type="ECO:0000313" key="6">
    <source>
        <dbReference type="EMBL" id="RKI91531.1"/>
    </source>
</evidence>
<dbReference type="OrthoDB" id="370725at2"/>
<gene>
    <name evidence="6" type="primary">rmuC</name>
    <name evidence="6" type="ORF">D7V94_09650</name>
</gene>
<comment type="function">
    <text evidence="1">Involved in DNA recombination.</text>
</comment>
<dbReference type="RefSeq" id="WP_120469194.1">
    <property type="nucleotide sequence ID" value="NZ_RAYQ01000009.1"/>
</dbReference>
<evidence type="ECO:0000256" key="5">
    <source>
        <dbReference type="SAM" id="Phobius"/>
    </source>
</evidence>
<proteinExistence type="inferred from homology"/>
<evidence type="ECO:0000313" key="7">
    <source>
        <dbReference type="Proteomes" id="UP000280696"/>
    </source>
</evidence>
<name>A0A3A9AVG1_9FIRM</name>
<dbReference type="EMBL" id="RAYQ01000009">
    <property type="protein sequence ID" value="RKI91531.1"/>
    <property type="molecule type" value="Genomic_DNA"/>
</dbReference>
<evidence type="ECO:0000256" key="2">
    <source>
        <dbReference type="ARBA" id="ARBA00009840"/>
    </source>
</evidence>
<keyword evidence="5" id="KW-1133">Transmembrane helix</keyword>
<comment type="caution">
    <text evidence="6">The sequence shown here is derived from an EMBL/GenBank/DDBJ whole genome shotgun (WGS) entry which is preliminary data.</text>
</comment>
<keyword evidence="7" id="KW-1185">Reference proteome</keyword>
<evidence type="ECO:0000256" key="3">
    <source>
        <dbReference type="ARBA" id="ARBA00023054"/>
    </source>
</evidence>
<reference evidence="6 7" key="1">
    <citation type="submission" date="2018-09" db="EMBL/GenBank/DDBJ databases">
        <title>Murine metabolic-syndrome-specific gut microbial biobank.</title>
        <authorList>
            <person name="Liu C."/>
        </authorList>
    </citation>
    <scope>NUCLEOTIDE SEQUENCE [LARGE SCALE GENOMIC DNA]</scope>
    <source>
        <strain evidence="6 7">0.1xD8-82</strain>
    </source>
</reference>
<evidence type="ECO:0000256" key="4">
    <source>
        <dbReference type="ARBA" id="ARBA00023172"/>
    </source>
</evidence>
<dbReference type="PANTHER" id="PTHR30563:SF0">
    <property type="entry name" value="DNA RECOMBINATION PROTEIN RMUC"/>
    <property type="match status" value="1"/>
</dbReference>
<feature type="transmembrane region" description="Helical" evidence="5">
    <location>
        <begin position="6"/>
        <end position="25"/>
    </location>
</feature>
<dbReference type="InterPro" id="IPR003798">
    <property type="entry name" value="DNA_recombination_RmuC"/>
</dbReference>
<comment type="similarity">
    <text evidence="2">Belongs to the RmuC family.</text>
</comment>
<dbReference type="Proteomes" id="UP000280696">
    <property type="component" value="Unassembled WGS sequence"/>
</dbReference>
<dbReference type="Pfam" id="PF02646">
    <property type="entry name" value="RmuC"/>
    <property type="match status" value="1"/>
</dbReference>
<dbReference type="PANTHER" id="PTHR30563">
    <property type="entry name" value="DNA RECOMBINATION PROTEIN RMUC"/>
    <property type="match status" value="1"/>
</dbReference>
<accession>A0A3A9AVG1</accession>
<keyword evidence="5" id="KW-0812">Transmembrane</keyword>
<protein>
    <submittedName>
        <fullName evidence="6">DNA recombination protein RmuC</fullName>
    </submittedName>
</protein>
<dbReference type="GO" id="GO:0006310">
    <property type="term" value="P:DNA recombination"/>
    <property type="evidence" value="ECO:0007669"/>
    <property type="project" value="UniProtKB-KW"/>
</dbReference>